<gene>
    <name evidence="14" type="ORF">NIDE3066</name>
</gene>
<evidence type="ECO:0000256" key="3">
    <source>
        <dbReference type="ARBA" id="ARBA00021907"/>
    </source>
</evidence>
<protein>
    <recommendedName>
        <fullName evidence="3 10">Cell division protein FtsX</fullName>
    </recommendedName>
</protein>
<dbReference type="PROSITE" id="PS51257">
    <property type="entry name" value="PROKAR_LIPOPROTEIN"/>
    <property type="match status" value="1"/>
</dbReference>
<dbReference type="PIRSF" id="PIRSF003097">
    <property type="entry name" value="FtsX"/>
    <property type="match status" value="1"/>
</dbReference>
<proteinExistence type="inferred from homology"/>
<evidence type="ECO:0000256" key="6">
    <source>
        <dbReference type="ARBA" id="ARBA00022692"/>
    </source>
</evidence>
<dbReference type="NCBIfam" id="NF038347">
    <property type="entry name" value="FtsX_Gpos"/>
    <property type="match status" value="1"/>
</dbReference>
<dbReference type="Pfam" id="PF18075">
    <property type="entry name" value="FtsX_ECD"/>
    <property type="match status" value="1"/>
</dbReference>
<reference evidence="14 15" key="1">
    <citation type="journal article" date="2010" name="Proc. Natl. Acad. Sci. U.S.A.">
        <title>A Nitrospira metagenome illuminates the physiology and evolution of globally important nitrite-oxidizing bacteria.</title>
        <authorList>
            <person name="Lucker S."/>
            <person name="Wagner M."/>
            <person name="Maixner F."/>
            <person name="Pelletier E."/>
            <person name="Koch H."/>
            <person name="Vacherie B."/>
            <person name="Rattei T."/>
            <person name="Sinninghe Damste J."/>
            <person name="Spieck E."/>
            <person name="Le Paslier D."/>
            <person name="Daims H."/>
        </authorList>
    </citation>
    <scope>NUCLEOTIDE SEQUENCE [LARGE SCALE GENOMIC DNA]</scope>
</reference>
<evidence type="ECO:0000313" key="15">
    <source>
        <dbReference type="Proteomes" id="UP000001660"/>
    </source>
</evidence>
<feature type="domain" description="FtsX extracellular" evidence="13">
    <location>
        <begin position="57"/>
        <end position="153"/>
    </location>
</feature>
<keyword evidence="9 10" id="KW-0131">Cell cycle</keyword>
<comment type="subcellular location">
    <subcellularLocation>
        <location evidence="1">Cell membrane</location>
        <topology evidence="1">Multi-pass membrane protein</topology>
    </subcellularLocation>
</comment>
<dbReference type="InterPro" id="IPR004513">
    <property type="entry name" value="FtsX"/>
</dbReference>
<evidence type="ECO:0000256" key="9">
    <source>
        <dbReference type="ARBA" id="ARBA00023306"/>
    </source>
</evidence>
<evidence type="ECO:0000256" key="10">
    <source>
        <dbReference type="PIRNR" id="PIRNR003097"/>
    </source>
</evidence>
<feature type="transmembrane region" description="Helical" evidence="11">
    <location>
        <begin position="172"/>
        <end position="197"/>
    </location>
</feature>
<dbReference type="STRING" id="330214.NIDE3066"/>
<keyword evidence="15" id="KW-1185">Reference proteome</keyword>
<dbReference type="InterPro" id="IPR040690">
    <property type="entry name" value="FtsX_ECD"/>
</dbReference>
<feature type="domain" description="ABC3 transporter permease C-terminal" evidence="12">
    <location>
        <begin position="175"/>
        <end position="293"/>
    </location>
</feature>
<dbReference type="GO" id="GO:0005886">
    <property type="term" value="C:plasma membrane"/>
    <property type="evidence" value="ECO:0007669"/>
    <property type="project" value="UniProtKB-SubCell"/>
</dbReference>
<accession>D8PHM5</accession>
<comment type="similarity">
    <text evidence="2 10">Belongs to the ABC-4 integral membrane protein family. FtsX subfamily.</text>
</comment>
<sequence length="299" mass="32683">MRRLVYLLREAVANVLTNRTTTVVAVATTAFTFACVGVFLLLYVNLKTLASSLEQDIQVMVYLQDDLTEQTRSEIDLQLKADRAVGSVTFVSKEQALADFQNQFPAESHLLQGLGQNPLPASFVVTLAVESRSSDAMRRWAHRTQSIPGVAQVQYNQEWVEALAGIVRYIEVAAIIVGLILSAASVTIIANTIRLALYSRREEIEILGLIGASATFIRVPYLLEGAALGFLGSTLSLAILKAGFELFRHEIRSASRFLGVDALLTFFPFQMCVVLVCVGLFLGCAGSFLSLLRFGEGRA</sequence>
<keyword evidence="6 11" id="KW-0812">Transmembrane</keyword>
<dbReference type="KEGG" id="nde:NIDE3066"/>
<dbReference type="GO" id="GO:0051301">
    <property type="term" value="P:cell division"/>
    <property type="evidence" value="ECO:0007669"/>
    <property type="project" value="UniProtKB-KW"/>
</dbReference>
<feature type="transmembrane region" description="Helical" evidence="11">
    <location>
        <begin position="227"/>
        <end position="247"/>
    </location>
</feature>
<dbReference type="InterPro" id="IPR003838">
    <property type="entry name" value="ABC3_permease_C"/>
</dbReference>
<evidence type="ECO:0000256" key="7">
    <source>
        <dbReference type="ARBA" id="ARBA00022989"/>
    </source>
</evidence>
<feature type="transmembrane region" description="Helical" evidence="11">
    <location>
        <begin position="21"/>
        <end position="44"/>
    </location>
</feature>
<dbReference type="AlphaFoldDB" id="D8PHM5"/>
<dbReference type="OrthoDB" id="9812531at2"/>
<dbReference type="PANTHER" id="PTHR47755">
    <property type="entry name" value="CELL DIVISION PROTEIN FTSX"/>
    <property type="match status" value="1"/>
</dbReference>
<organism evidence="14 15">
    <name type="scientific">Nitrospira defluvii</name>
    <dbReference type="NCBI Taxonomy" id="330214"/>
    <lineage>
        <taxon>Bacteria</taxon>
        <taxon>Pseudomonadati</taxon>
        <taxon>Nitrospirota</taxon>
        <taxon>Nitrospiria</taxon>
        <taxon>Nitrospirales</taxon>
        <taxon>Nitrospiraceae</taxon>
        <taxon>Nitrospira</taxon>
    </lineage>
</organism>
<evidence type="ECO:0000259" key="12">
    <source>
        <dbReference type="Pfam" id="PF02687"/>
    </source>
</evidence>
<keyword evidence="5 10" id="KW-0132">Cell division</keyword>
<dbReference type="InterPro" id="IPR058204">
    <property type="entry name" value="FtsX_firmicutes-type"/>
</dbReference>
<dbReference type="Proteomes" id="UP000001660">
    <property type="component" value="Chromosome"/>
</dbReference>
<evidence type="ECO:0000256" key="2">
    <source>
        <dbReference type="ARBA" id="ARBA00007379"/>
    </source>
</evidence>
<dbReference type="Gene3D" id="3.30.70.3040">
    <property type="match status" value="1"/>
</dbReference>
<evidence type="ECO:0000256" key="5">
    <source>
        <dbReference type="ARBA" id="ARBA00022618"/>
    </source>
</evidence>
<evidence type="ECO:0000259" key="13">
    <source>
        <dbReference type="Pfam" id="PF18075"/>
    </source>
</evidence>
<dbReference type="Pfam" id="PF02687">
    <property type="entry name" value="FtsX"/>
    <property type="match status" value="1"/>
</dbReference>
<dbReference type="eggNOG" id="COG2177">
    <property type="taxonomic scope" value="Bacteria"/>
</dbReference>
<evidence type="ECO:0000256" key="4">
    <source>
        <dbReference type="ARBA" id="ARBA00022475"/>
    </source>
</evidence>
<dbReference type="PANTHER" id="PTHR47755:SF1">
    <property type="entry name" value="CELL DIVISION PROTEIN FTSX"/>
    <property type="match status" value="1"/>
</dbReference>
<name>D8PHM5_9BACT</name>
<feature type="transmembrane region" description="Helical" evidence="11">
    <location>
        <begin position="259"/>
        <end position="292"/>
    </location>
</feature>
<evidence type="ECO:0000313" key="14">
    <source>
        <dbReference type="EMBL" id="CBK42762.1"/>
    </source>
</evidence>
<dbReference type="EMBL" id="FP929003">
    <property type="protein sequence ID" value="CBK42762.1"/>
    <property type="molecule type" value="Genomic_DNA"/>
</dbReference>
<dbReference type="HOGENOM" id="CLU_073546_2_1_0"/>
<evidence type="ECO:0000256" key="1">
    <source>
        <dbReference type="ARBA" id="ARBA00004651"/>
    </source>
</evidence>
<keyword evidence="4 10" id="KW-1003">Cell membrane</keyword>
<evidence type="ECO:0000256" key="8">
    <source>
        <dbReference type="ARBA" id="ARBA00023136"/>
    </source>
</evidence>
<keyword evidence="7 11" id="KW-1133">Transmembrane helix</keyword>
<evidence type="ECO:0000256" key="11">
    <source>
        <dbReference type="SAM" id="Phobius"/>
    </source>
</evidence>
<keyword evidence="8 10" id="KW-0472">Membrane</keyword>